<proteinExistence type="inferred from homology"/>
<evidence type="ECO:0000313" key="6">
    <source>
        <dbReference type="EMBL" id="QAB14456.1"/>
    </source>
</evidence>
<evidence type="ECO:0000313" key="7">
    <source>
        <dbReference type="Proteomes" id="UP000285478"/>
    </source>
</evidence>
<evidence type="ECO:0000259" key="5">
    <source>
        <dbReference type="PROSITE" id="PS50984"/>
    </source>
</evidence>
<name>A0A451G4P9_9GAMM</name>
<dbReference type="InterPro" id="IPR020103">
    <property type="entry name" value="PsdUridine_synth_cat_dom_sf"/>
</dbReference>
<sequence length="351" mass="39272">MSDPLYPTDLHALAYVDGLPPARAVLKADPADFVVEEQLAYSLSGEGEHLWVWVEKIGQNTDWVAKQLAKWASIAPKNVGVAGKKDRQAVTYQWMSLHLPGQADPAVETLAIPGVRILKTQRHHRKLQTGGLSGNRFTLTLRKVTGEAAELETRLQRIREQGVPNYFGEQRFGNGFQNLPKATQLFQGQLKAPKRHQKSLYISAARSWIFNEILSRRIEQGCWNRALPGDVFQLQGSQKWFADDGDPSLAERVEAMDLHPTGALTGRGVLPTQGEAFQLEQTVMARHPIWQAGLEKLGLKQERRALRVWPKALTWQWPDAETLAVSFELPAGSYATMVVRELVQLETDLGS</sequence>
<dbReference type="Proteomes" id="UP000285478">
    <property type="component" value="Chromosome"/>
</dbReference>
<gene>
    <name evidence="4 6" type="primary">truD</name>
    <name evidence="6" type="ORF">EPV75_01625</name>
</gene>
<dbReference type="InterPro" id="IPR050170">
    <property type="entry name" value="TruD_pseudoU_synthase"/>
</dbReference>
<dbReference type="Pfam" id="PF01142">
    <property type="entry name" value="TruD"/>
    <property type="match status" value="2"/>
</dbReference>
<dbReference type="InterPro" id="IPR001656">
    <property type="entry name" value="PsdUridine_synth_TruD"/>
</dbReference>
<dbReference type="SUPFAM" id="SSF55120">
    <property type="entry name" value="Pseudouridine synthase"/>
    <property type="match status" value="1"/>
</dbReference>
<dbReference type="InterPro" id="IPR011760">
    <property type="entry name" value="PsdUridine_synth_TruD_insert"/>
</dbReference>
<evidence type="ECO:0000256" key="3">
    <source>
        <dbReference type="ARBA" id="ARBA00023235"/>
    </source>
</evidence>
<protein>
    <recommendedName>
        <fullName evidence="4">tRNA pseudouridine synthase D</fullName>
        <ecNumber evidence="4">5.4.99.27</ecNumber>
    </recommendedName>
    <alternativeName>
        <fullName evidence="4">tRNA pseudouridine(13) synthase</fullName>
    </alternativeName>
    <alternativeName>
        <fullName evidence="4">tRNA pseudouridylate synthase D</fullName>
    </alternativeName>
    <alternativeName>
        <fullName evidence="4">tRNA-uridine isomerase D</fullName>
    </alternativeName>
</protein>
<dbReference type="GO" id="GO:0003723">
    <property type="term" value="F:RNA binding"/>
    <property type="evidence" value="ECO:0007669"/>
    <property type="project" value="InterPro"/>
</dbReference>
<dbReference type="Gene3D" id="3.30.2340.10">
    <property type="entry name" value="TruD, insertion domain"/>
    <property type="match status" value="1"/>
</dbReference>
<dbReference type="AlphaFoldDB" id="A0A451G4P9"/>
<dbReference type="NCBIfam" id="NF002153">
    <property type="entry name" value="PRK00984.1-2"/>
    <property type="match status" value="1"/>
</dbReference>
<dbReference type="PANTHER" id="PTHR47811">
    <property type="entry name" value="TRNA PSEUDOURIDINE SYNTHASE D"/>
    <property type="match status" value="1"/>
</dbReference>
<dbReference type="InterPro" id="IPR042214">
    <property type="entry name" value="TruD_catalytic"/>
</dbReference>
<dbReference type="EC" id="5.4.99.27" evidence="4"/>
<accession>A0A451G4P9</accession>
<dbReference type="RefSeq" id="WP_128384260.1">
    <property type="nucleotide sequence ID" value="NZ_CP035033.1"/>
</dbReference>
<reference evidence="6 7" key="1">
    <citation type="journal article" date="2018" name="Environ. Microbiol.">
        <title>Genomes of ubiquitous marine and hypersaline Hydrogenovibrio, Thiomicrorhabdus and Thiomicrospira spp. encode a diversity of mechanisms to sustain chemolithoautotrophy in heterogeneous environments.</title>
        <authorList>
            <person name="Scott K.M."/>
            <person name="Williams J."/>
            <person name="Porter C.M.B."/>
            <person name="Russel S."/>
            <person name="Harmer T.L."/>
            <person name="Paul J.H."/>
            <person name="Antonen K.M."/>
            <person name="Bridges M.K."/>
            <person name="Camper G.J."/>
            <person name="Campla C.K."/>
            <person name="Casella L.G."/>
            <person name="Chase E."/>
            <person name="Conrad J.W."/>
            <person name="Cruz M.C."/>
            <person name="Dunlap D.S."/>
            <person name="Duran L."/>
            <person name="Fahsbender E.M."/>
            <person name="Goldsmith D.B."/>
            <person name="Keeley R.F."/>
            <person name="Kondoff M.R."/>
            <person name="Kussy B.I."/>
            <person name="Lane M.K."/>
            <person name="Lawler S."/>
            <person name="Leigh B.A."/>
            <person name="Lewis C."/>
            <person name="Lostal L.M."/>
            <person name="Marking D."/>
            <person name="Mancera P.A."/>
            <person name="McClenthan E.C."/>
            <person name="McIntyre E.A."/>
            <person name="Mine J.A."/>
            <person name="Modi S."/>
            <person name="Moore B.D."/>
            <person name="Morgan W.A."/>
            <person name="Nelson K.M."/>
            <person name="Nguyen K.N."/>
            <person name="Ogburn N."/>
            <person name="Parrino D.G."/>
            <person name="Pedapudi A.D."/>
            <person name="Pelham R.P."/>
            <person name="Preece A.M."/>
            <person name="Rampersad E.A."/>
            <person name="Richardson J.C."/>
            <person name="Rodgers C.M."/>
            <person name="Schaffer B.L."/>
            <person name="Sheridan N.E."/>
            <person name="Solone M.R."/>
            <person name="Staley Z.R."/>
            <person name="Tabuchi M."/>
            <person name="Waide R.J."/>
            <person name="Wanjugi P.W."/>
            <person name="Young S."/>
            <person name="Clum A."/>
            <person name="Daum C."/>
            <person name="Huntemann M."/>
            <person name="Ivanova N."/>
            <person name="Kyrpides N."/>
            <person name="Mikhailova N."/>
            <person name="Palaniappan K."/>
            <person name="Pillay M."/>
            <person name="Reddy T.B.K."/>
            <person name="Shapiro N."/>
            <person name="Stamatis D."/>
            <person name="Varghese N."/>
            <person name="Woyke T."/>
            <person name="Boden R."/>
            <person name="Freyermuth S.K."/>
            <person name="Kerfeld C.A."/>
        </authorList>
    </citation>
    <scope>NUCLEOTIDE SEQUENCE [LARGE SCALE GENOMIC DNA]</scope>
    <source>
        <strain evidence="6 7">JR-2</strain>
    </source>
</reference>
<evidence type="ECO:0000256" key="1">
    <source>
        <dbReference type="ARBA" id="ARBA00007953"/>
    </source>
</evidence>
<feature type="domain" description="TRUD" evidence="5">
    <location>
        <begin position="162"/>
        <end position="308"/>
    </location>
</feature>
<dbReference type="NCBIfam" id="TIGR00094">
    <property type="entry name" value="tRNA_TruD_broad"/>
    <property type="match status" value="1"/>
</dbReference>
<dbReference type="EMBL" id="CP035033">
    <property type="protein sequence ID" value="QAB14456.1"/>
    <property type="molecule type" value="Genomic_DNA"/>
</dbReference>
<dbReference type="Gene3D" id="3.30.2350.20">
    <property type="entry name" value="TruD, catalytic domain"/>
    <property type="match status" value="1"/>
</dbReference>
<dbReference type="GO" id="GO:0031119">
    <property type="term" value="P:tRNA pseudouridine synthesis"/>
    <property type="evidence" value="ECO:0007669"/>
    <property type="project" value="UniProtKB-UniRule"/>
</dbReference>
<dbReference type="PANTHER" id="PTHR47811:SF1">
    <property type="entry name" value="TRNA PSEUDOURIDINE SYNTHASE D"/>
    <property type="match status" value="1"/>
</dbReference>
<evidence type="ECO:0000256" key="4">
    <source>
        <dbReference type="HAMAP-Rule" id="MF_01082"/>
    </source>
</evidence>
<keyword evidence="3 4" id="KW-0413">Isomerase</keyword>
<comment type="similarity">
    <text evidence="1 4">Belongs to the pseudouridine synthase TruD family.</text>
</comment>
<keyword evidence="7" id="KW-1185">Reference proteome</keyword>
<dbReference type="HAMAP" id="MF_01082">
    <property type="entry name" value="TruD"/>
    <property type="match status" value="1"/>
</dbReference>
<dbReference type="GO" id="GO:0005829">
    <property type="term" value="C:cytosol"/>
    <property type="evidence" value="ECO:0007669"/>
    <property type="project" value="TreeGrafter"/>
</dbReference>
<organism evidence="6 7">
    <name type="scientific">Hydrogenovibrio thermophilus</name>
    <dbReference type="NCBI Taxonomy" id="265883"/>
    <lineage>
        <taxon>Bacteria</taxon>
        <taxon>Pseudomonadati</taxon>
        <taxon>Pseudomonadota</taxon>
        <taxon>Gammaproteobacteria</taxon>
        <taxon>Thiotrichales</taxon>
        <taxon>Piscirickettsiaceae</taxon>
        <taxon>Hydrogenovibrio</taxon>
    </lineage>
</organism>
<keyword evidence="2 4" id="KW-0819">tRNA processing</keyword>
<comment type="catalytic activity">
    <reaction evidence="4">
        <text>uridine(13) in tRNA = pseudouridine(13) in tRNA</text>
        <dbReference type="Rhea" id="RHEA:42540"/>
        <dbReference type="Rhea" id="RHEA-COMP:10105"/>
        <dbReference type="Rhea" id="RHEA-COMP:10106"/>
        <dbReference type="ChEBI" id="CHEBI:65314"/>
        <dbReference type="ChEBI" id="CHEBI:65315"/>
        <dbReference type="EC" id="5.4.99.27"/>
    </reaction>
</comment>
<dbReference type="KEGG" id="htr:EPV75_01625"/>
<feature type="active site" description="Nucleophile" evidence="4">
    <location>
        <position position="86"/>
    </location>
</feature>
<evidence type="ECO:0000256" key="2">
    <source>
        <dbReference type="ARBA" id="ARBA00022694"/>
    </source>
</evidence>
<comment type="function">
    <text evidence="4">Responsible for synthesis of pseudouridine from uracil-13 in transfer RNAs.</text>
</comment>
<dbReference type="InterPro" id="IPR043165">
    <property type="entry name" value="TruD_insert_sf"/>
</dbReference>
<dbReference type="CDD" id="cd02575">
    <property type="entry name" value="PseudoU_synth_EcTruD"/>
    <property type="match status" value="1"/>
</dbReference>
<dbReference type="GO" id="GO:0160150">
    <property type="term" value="F:tRNA pseudouridine(13) synthase activity"/>
    <property type="evidence" value="ECO:0007669"/>
    <property type="project" value="UniProtKB-EC"/>
</dbReference>
<dbReference type="PROSITE" id="PS50984">
    <property type="entry name" value="TRUD"/>
    <property type="match status" value="1"/>
</dbReference>